<evidence type="ECO:0000256" key="5">
    <source>
        <dbReference type="ARBA" id="ARBA00023242"/>
    </source>
</evidence>
<keyword evidence="9" id="KW-1185">Reference proteome</keyword>
<dbReference type="SUPFAM" id="SSF47459">
    <property type="entry name" value="HLH, helix-loop-helix DNA-binding domain"/>
    <property type="match status" value="1"/>
</dbReference>
<dbReference type="Proteomes" id="UP001054945">
    <property type="component" value="Unassembled WGS sequence"/>
</dbReference>
<name>A0AAV4Q326_CAEEX</name>
<reference evidence="8 9" key="1">
    <citation type="submission" date="2021-06" db="EMBL/GenBank/DDBJ databases">
        <title>Caerostris extrusa draft genome.</title>
        <authorList>
            <person name="Kono N."/>
            <person name="Arakawa K."/>
        </authorList>
    </citation>
    <scope>NUCLEOTIDE SEQUENCE [LARGE SCALE GENOMIC DNA]</scope>
</reference>
<evidence type="ECO:0000256" key="3">
    <source>
        <dbReference type="ARBA" id="ARBA00023125"/>
    </source>
</evidence>
<comment type="caution">
    <text evidence="8">The sequence shown here is derived from an EMBL/GenBank/DDBJ whole genome shotgun (WGS) entry which is preliminary data.</text>
</comment>
<keyword evidence="5" id="KW-0539">Nucleus</keyword>
<comment type="subcellular location">
    <subcellularLocation>
        <location evidence="1">Nucleus</location>
    </subcellularLocation>
</comment>
<dbReference type="PANTHER" id="PTHR23349">
    <property type="entry name" value="BASIC HELIX-LOOP-HELIX TRANSCRIPTION FACTOR, TWIST"/>
    <property type="match status" value="1"/>
</dbReference>
<accession>A0AAV4Q326</accession>
<dbReference type="Gene3D" id="4.10.280.10">
    <property type="entry name" value="Helix-loop-helix DNA-binding domain"/>
    <property type="match status" value="1"/>
</dbReference>
<evidence type="ECO:0000313" key="9">
    <source>
        <dbReference type="Proteomes" id="UP001054945"/>
    </source>
</evidence>
<dbReference type="PROSITE" id="PS50888">
    <property type="entry name" value="BHLH"/>
    <property type="match status" value="1"/>
</dbReference>
<dbReference type="SMART" id="SM00353">
    <property type="entry name" value="HLH"/>
    <property type="match status" value="1"/>
</dbReference>
<proteinExistence type="predicted"/>
<keyword evidence="3" id="KW-0238">DNA-binding</keyword>
<dbReference type="FunFam" id="4.10.280.10:FF:000010">
    <property type="entry name" value="Scleraxis bHLH transcription factor"/>
    <property type="match status" value="1"/>
</dbReference>
<dbReference type="GO" id="GO:0046983">
    <property type="term" value="F:protein dimerization activity"/>
    <property type="evidence" value="ECO:0007669"/>
    <property type="project" value="InterPro"/>
</dbReference>
<dbReference type="GO" id="GO:0000977">
    <property type="term" value="F:RNA polymerase II transcription regulatory region sequence-specific DNA binding"/>
    <property type="evidence" value="ECO:0007669"/>
    <property type="project" value="TreeGrafter"/>
</dbReference>
<organism evidence="8 9">
    <name type="scientific">Caerostris extrusa</name>
    <name type="common">Bark spider</name>
    <name type="synonym">Caerostris bankana</name>
    <dbReference type="NCBI Taxonomy" id="172846"/>
    <lineage>
        <taxon>Eukaryota</taxon>
        <taxon>Metazoa</taxon>
        <taxon>Ecdysozoa</taxon>
        <taxon>Arthropoda</taxon>
        <taxon>Chelicerata</taxon>
        <taxon>Arachnida</taxon>
        <taxon>Araneae</taxon>
        <taxon>Araneomorphae</taxon>
        <taxon>Entelegynae</taxon>
        <taxon>Araneoidea</taxon>
        <taxon>Araneidae</taxon>
        <taxon>Caerostris</taxon>
    </lineage>
</organism>
<dbReference type="CDD" id="cd11423">
    <property type="entry name" value="bHLH_TS_musculin_like"/>
    <property type="match status" value="1"/>
</dbReference>
<dbReference type="Pfam" id="PF00010">
    <property type="entry name" value="HLH"/>
    <property type="match status" value="1"/>
</dbReference>
<sequence length="210" mass="23938">MAKRRRHPSPPSQEDSTDLDSLFFPTSDTSNPEKPVQRNACANARERARMRVLSRAFSRLKTSLPWVPPDTKLSKLDTLRLAATYIAHLRKILKEDSDGKKTVHPLTFVGGAEQEEQLVPFRAQLTCVGVEVIFAVAVLTVFPPGQTWPFTINNRTGCEEDSTALSNLETRARMDTRDPQSVYENYAPCEYMTINYSEQPRRELFNHYPH</sequence>
<dbReference type="InterPro" id="IPR011598">
    <property type="entry name" value="bHLH_dom"/>
</dbReference>
<dbReference type="GO" id="GO:0000981">
    <property type="term" value="F:DNA-binding transcription factor activity, RNA polymerase II-specific"/>
    <property type="evidence" value="ECO:0007669"/>
    <property type="project" value="TreeGrafter"/>
</dbReference>
<evidence type="ECO:0000256" key="2">
    <source>
        <dbReference type="ARBA" id="ARBA00023015"/>
    </source>
</evidence>
<evidence type="ECO:0000259" key="7">
    <source>
        <dbReference type="PROSITE" id="PS50888"/>
    </source>
</evidence>
<feature type="region of interest" description="Disordered" evidence="6">
    <location>
        <begin position="1"/>
        <end position="38"/>
    </location>
</feature>
<keyword evidence="2" id="KW-0805">Transcription regulation</keyword>
<evidence type="ECO:0000256" key="1">
    <source>
        <dbReference type="ARBA" id="ARBA00004123"/>
    </source>
</evidence>
<dbReference type="PANTHER" id="PTHR23349:SF72">
    <property type="entry name" value="HLH54F"/>
    <property type="match status" value="1"/>
</dbReference>
<protein>
    <submittedName>
        <fullName evidence="8">Transcription factor 21</fullName>
    </submittedName>
</protein>
<evidence type="ECO:0000256" key="4">
    <source>
        <dbReference type="ARBA" id="ARBA00023163"/>
    </source>
</evidence>
<dbReference type="EMBL" id="BPLR01005659">
    <property type="protein sequence ID" value="GIY04048.1"/>
    <property type="molecule type" value="Genomic_DNA"/>
</dbReference>
<keyword evidence="4" id="KW-0804">Transcription</keyword>
<dbReference type="GO" id="GO:0005634">
    <property type="term" value="C:nucleus"/>
    <property type="evidence" value="ECO:0007669"/>
    <property type="project" value="UniProtKB-SubCell"/>
</dbReference>
<dbReference type="InterPro" id="IPR050283">
    <property type="entry name" value="E-box_TF_Regulators"/>
</dbReference>
<dbReference type="GO" id="GO:0032502">
    <property type="term" value="P:developmental process"/>
    <property type="evidence" value="ECO:0007669"/>
    <property type="project" value="TreeGrafter"/>
</dbReference>
<evidence type="ECO:0000256" key="6">
    <source>
        <dbReference type="SAM" id="MobiDB-lite"/>
    </source>
</evidence>
<feature type="domain" description="BHLH" evidence="7">
    <location>
        <begin position="37"/>
        <end position="89"/>
    </location>
</feature>
<evidence type="ECO:0000313" key="8">
    <source>
        <dbReference type="EMBL" id="GIY04048.1"/>
    </source>
</evidence>
<dbReference type="InterPro" id="IPR036638">
    <property type="entry name" value="HLH_DNA-bd_sf"/>
</dbReference>
<dbReference type="AlphaFoldDB" id="A0AAV4Q326"/>
<gene>
    <name evidence="8" type="primary">TCF21</name>
    <name evidence="8" type="ORF">CEXT_510631</name>
</gene>